<name>A0A411B670_9CAUD</name>
<dbReference type="EMBL" id="MK460248">
    <property type="protein sequence ID" value="QAX95845.1"/>
    <property type="molecule type" value="Genomic_DNA"/>
</dbReference>
<accession>A0A411B670</accession>
<reference evidence="1 2" key="1">
    <citation type="submission" date="2019-01" db="EMBL/GenBank/DDBJ databases">
        <authorList>
            <person name="Teutsch A."/>
            <person name="Aseo R.J."/>
            <person name="Bailey B.D."/>
            <person name="Haggerty K.J."/>
            <person name="Martinez Fernandez C."/>
            <person name="Phetsavong A.T."/>
            <person name="Layton S.R."/>
            <person name="Nayek S."/>
            <person name="Hughes L.E."/>
            <person name="Garlena R.A."/>
            <person name="Russell D.A."/>
            <person name="Pope W.H."/>
            <person name="Jacobs-Sera D."/>
            <person name="Hatfull G.F."/>
        </authorList>
    </citation>
    <scope>NUCLEOTIDE SEQUENCE [LARGE SCALE GENOMIC DNA]</scope>
</reference>
<evidence type="ECO:0000313" key="1">
    <source>
        <dbReference type="EMBL" id="QAX95845.1"/>
    </source>
</evidence>
<sequence length="66" mass="7510">MKKWDIELVLEHQPTGFARQIMMIGHPAKSMFEVIQALFANMADLDDDVAIVHLEIKENNGNPFLS</sequence>
<proteinExistence type="predicted"/>
<gene>
    <name evidence="1" type="primary">119</name>
    <name evidence="1" type="ORF">SEA_TEUTSCH_119</name>
</gene>
<evidence type="ECO:0000313" key="2">
    <source>
        <dbReference type="Proteomes" id="UP000290240"/>
    </source>
</evidence>
<dbReference type="Proteomes" id="UP000290240">
    <property type="component" value="Segment"/>
</dbReference>
<organism evidence="1 2">
    <name type="scientific">Streptomyces phage Teutsch</name>
    <dbReference type="NCBI Taxonomy" id="2510588"/>
    <lineage>
        <taxon>Viruses</taxon>
        <taxon>Duplodnaviria</taxon>
        <taxon>Heunggongvirae</taxon>
        <taxon>Uroviricota</taxon>
        <taxon>Caudoviricetes</taxon>
        <taxon>Stanwilliamsviridae</taxon>
        <taxon>Boydwoodruffvirinae</taxon>
        <taxon>Samistivirus</taxon>
        <taxon>Samistivirus peebs</taxon>
    </lineage>
</organism>
<protein>
    <submittedName>
        <fullName evidence="1">Uncharacterized protein</fullName>
    </submittedName>
</protein>